<dbReference type="EC" id="2.3.1.269" evidence="8"/>
<reference evidence="10 11" key="1">
    <citation type="journal article" date="2011" name="Front. Microbiol.">
        <title>Two Strains of Crocosphaera watsonii with Highly Conserved Genomes are Distinguished by Strain-Specific Features.</title>
        <authorList>
            <person name="Bench S.R."/>
            <person name="Ilikchyan I.N."/>
            <person name="Tripp H.J."/>
            <person name="Zehr J.P."/>
        </authorList>
    </citation>
    <scope>NUCLEOTIDE SEQUENCE [LARGE SCALE GENOMIC DNA]</scope>
    <source>
        <strain evidence="10 11">WH 0003</strain>
    </source>
</reference>
<dbReference type="GeneID" id="88766088"/>
<evidence type="ECO:0000259" key="9">
    <source>
        <dbReference type="PROSITE" id="PS50263"/>
    </source>
</evidence>
<proteinExistence type="inferred from homology"/>
<evidence type="ECO:0000256" key="7">
    <source>
        <dbReference type="ARBA" id="ARBA00023315"/>
    </source>
</evidence>
<keyword evidence="5 8" id="KW-1133">Transmembrane helix</keyword>
<dbReference type="AlphaFoldDB" id="G5J4I7"/>
<evidence type="ECO:0000256" key="3">
    <source>
        <dbReference type="ARBA" id="ARBA00022679"/>
    </source>
</evidence>
<comment type="caution">
    <text evidence="10">The sequence shown here is derived from an EMBL/GenBank/DDBJ whole genome shotgun (WGS) entry which is preliminary data.</text>
</comment>
<comment type="subcellular location">
    <subcellularLocation>
        <location evidence="1 8">Cell membrane</location>
        <topology evidence="1 8">Multi-pass membrane protein</topology>
    </subcellularLocation>
</comment>
<dbReference type="Pfam" id="PF00795">
    <property type="entry name" value="CN_hydrolase"/>
    <property type="match status" value="1"/>
</dbReference>
<comment type="similarity">
    <text evidence="8">Belongs to the CN hydrolase family. Apolipoprotein N-acyltransferase subfamily.</text>
</comment>
<dbReference type="UniPathway" id="UPA00666"/>
<evidence type="ECO:0000313" key="11">
    <source>
        <dbReference type="Proteomes" id="UP000003477"/>
    </source>
</evidence>
<feature type="transmembrane region" description="Helical" evidence="8">
    <location>
        <begin position="24"/>
        <end position="43"/>
    </location>
</feature>
<evidence type="ECO:0000256" key="5">
    <source>
        <dbReference type="ARBA" id="ARBA00022989"/>
    </source>
</evidence>
<dbReference type="Proteomes" id="UP000003477">
    <property type="component" value="Unassembled WGS sequence"/>
</dbReference>
<dbReference type="InterPro" id="IPR045378">
    <property type="entry name" value="LNT_N"/>
</dbReference>
<comment type="function">
    <text evidence="8">Catalyzes the phospholipid dependent N-acylation of the N-terminal cysteine of apolipoprotein, the last step in lipoprotein maturation.</text>
</comment>
<keyword evidence="4 8" id="KW-0812">Transmembrane</keyword>
<feature type="transmembrane region" description="Helical" evidence="8">
    <location>
        <begin position="243"/>
        <end position="263"/>
    </location>
</feature>
<feature type="domain" description="CN hydrolase" evidence="9">
    <location>
        <begin position="280"/>
        <end position="526"/>
    </location>
</feature>
<keyword evidence="6 8" id="KW-0472">Membrane</keyword>
<dbReference type="RefSeq" id="WP_007310642.1">
    <property type="nucleotide sequence ID" value="NZ_AESD01000360.1"/>
</dbReference>
<evidence type="ECO:0000313" key="10">
    <source>
        <dbReference type="EMBL" id="EHJ12896.1"/>
    </source>
</evidence>
<dbReference type="PROSITE" id="PS50263">
    <property type="entry name" value="CN_HYDROLASE"/>
    <property type="match status" value="1"/>
</dbReference>
<feature type="transmembrane region" description="Helical" evidence="8">
    <location>
        <begin position="216"/>
        <end position="236"/>
    </location>
</feature>
<dbReference type="NCBIfam" id="TIGR00546">
    <property type="entry name" value="lnt"/>
    <property type="match status" value="1"/>
</dbReference>
<dbReference type="PANTHER" id="PTHR38686">
    <property type="entry name" value="APOLIPOPROTEIN N-ACYLTRANSFERASE"/>
    <property type="match status" value="1"/>
</dbReference>
<dbReference type="PATRIC" id="fig|423471.3.peg.2262"/>
<dbReference type="Gene3D" id="3.60.110.10">
    <property type="entry name" value="Carbon-nitrogen hydrolase"/>
    <property type="match status" value="1"/>
</dbReference>
<keyword evidence="10" id="KW-0449">Lipoprotein</keyword>
<comment type="catalytic activity">
    <reaction evidence="8">
        <text>N-terminal S-1,2-diacyl-sn-glyceryl-L-cysteinyl-[lipoprotein] + a glycerophospholipid = N-acyl-S-1,2-diacyl-sn-glyceryl-L-cysteinyl-[lipoprotein] + a 2-acyl-sn-glycero-3-phospholipid + H(+)</text>
        <dbReference type="Rhea" id="RHEA:48228"/>
        <dbReference type="Rhea" id="RHEA-COMP:14681"/>
        <dbReference type="Rhea" id="RHEA-COMP:14684"/>
        <dbReference type="ChEBI" id="CHEBI:15378"/>
        <dbReference type="ChEBI" id="CHEBI:136912"/>
        <dbReference type="ChEBI" id="CHEBI:140656"/>
        <dbReference type="ChEBI" id="CHEBI:140657"/>
        <dbReference type="ChEBI" id="CHEBI:140660"/>
        <dbReference type="EC" id="2.3.1.269"/>
    </reaction>
</comment>
<dbReference type="InterPro" id="IPR003010">
    <property type="entry name" value="C-N_Hydrolase"/>
</dbReference>
<keyword evidence="2 8" id="KW-1003">Cell membrane</keyword>
<keyword evidence="7 8" id="KW-0012">Acyltransferase</keyword>
<accession>G5J4I7</accession>
<dbReference type="HAMAP" id="MF_01148">
    <property type="entry name" value="Lnt"/>
    <property type="match status" value="1"/>
</dbReference>
<gene>
    <name evidence="8" type="primary">lnt</name>
    <name evidence="10" type="ORF">CWATWH0003_2409</name>
</gene>
<dbReference type="InterPro" id="IPR036526">
    <property type="entry name" value="C-N_Hydrolase_sf"/>
</dbReference>
<dbReference type="GO" id="GO:0016410">
    <property type="term" value="F:N-acyltransferase activity"/>
    <property type="evidence" value="ECO:0007669"/>
    <property type="project" value="UniProtKB-UniRule"/>
</dbReference>
<keyword evidence="3 8" id="KW-0808">Transferase</keyword>
<dbReference type="PANTHER" id="PTHR38686:SF1">
    <property type="entry name" value="APOLIPOPROTEIN N-ACYLTRANSFERASE"/>
    <property type="match status" value="1"/>
</dbReference>
<sequence>MKLLLTAISGLLMGLTTAPFSASYLAWIALIPLWLFTISHKTTSLTPGVKNKLKIRNIIVNEKTLIAFIWGFAYHGFSLFWITGIHPMTWMGVPWLFSLLIAIFCWLFITIWGAILVTLWSVIFRLFIGSKEIGNSPLPPLTKGGEEQGMGIKKKTWLNNNLFQSISRVVFGVAVWCLLELLWNQGDLWWTSLSYTQSPNNLTILQLTKLSGYSTVTAAIVAINGIFAESIFVLGVNKKQFSLLILTGTLGIILLHLGGFYLYKQPLINDLSKEINVGIIQGNIPNTIKLYASGWRKAIEGYTNGYEKLSNQKVDLIITPETALPFDVEYIIKNSSFYSAILKQKVPVILGAFGSEKRSYTNSLFMMTETGNILSRFDKVKLVPLGEYIPFEDILGKIINRLSPLDSRLIAGTSDQIFETPFGQAITGICYESAFSEHFRRQANAGGQFIITASNNAHYSEIMPAQHHAQDVIRAIETDRWMARATNTGYSAIVNPKGDTLWISEMNTYQLHQGTIYPRNSQTLYVKWGDWLTIILTILSGILWIIDN</sequence>
<protein>
    <recommendedName>
        <fullName evidence="8">Apolipoprotein N-acyltransferase</fullName>
        <shortName evidence="8">ALP N-acyltransferase</shortName>
        <ecNumber evidence="8">2.3.1.269</ecNumber>
    </recommendedName>
</protein>
<comment type="pathway">
    <text evidence="8">Protein modification; lipoprotein biosynthesis (N-acyl transfer).</text>
</comment>
<evidence type="ECO:0000256" key="8">
    <source>
        <dbReference type="HAMAP-Rule" id="MF_01148"/>
    </source>
</evidence>
<evidence type="ECO:0000256" key="6">
    <source>
        <dbReference type="ARBA" id="ARBA00023136"/>
    </source>
</evidence>
<dbReference type="GO" id="GO:0005886">
    <property type="term" value="C:plasma membrane"/>
    <property type="evidence" value="ECO:0007669"/>
    <property type="project" value="UniProtKB-SubCell"/>
</dbReference>
<dbReference type="SUPFAM" id="SSF56317">
    <property type="entry name" value="Carbon-nitrogen hydrolase"/>
    <property type="match status" value="1"/>
</dbReference>
<feature type="transmembrane region" description="Helical" evidence="8">
    <location>
        <begin position="64"/>
        <end position="83"/>
    </location>
</feature>
<organism evidence="10 11">
    <name type="scientific">Crocosphaera watsonii WH 0003</name>
    <dbReference type="NCBI Taxonomy" id="423471"/>
    <lineage>
        <taxon>Bacteria</taxon>
        <taxon>Bacillati</taxon>
        <taxon>Cyanobacteriota</taxon>
        <taxon>Cyanophyceae</taxon>
        <taxon>Oscillatoriophycideae</taxon>
        <taxon>Chroococcales</taxon>
        <taxon>Aphanothecaceae</taxon>
        <taxon>Crocosphaera</taxon>
    </lineage>
</organism>
<dbReference type="GO" id="GO:0042158">
    <property type="term" value="P:lipoprotein biosynthetic process"/>
    <property type="evidence" value="ECO:0007669"/>
    <property type="project" value="UniProtKB-UniRule"/>
</dbReference>
<evidence type="ECO:0000256" key="2">
    <source>
        <dbReference type="ARBA" id="ARBA00022475"/>
    </source>
</evidence>
<feature type="transmembrane region" description="Helical" evidence="8">
    <location>
        <begin position="162"/>
        <end position="183"/>
    </location>
</feature>
<dbReference type="EMBL" id="AESD01000360">
    <property type="protein sequence ID" value="EHJ12896.1"/>
    <property type="molecule type" value="Genomic_DNA"/>
</dbReference>
<dbReference type="InterPro" id="IPR004563">
    <property type="entry name" value="Apolipo_AcylTrfase"/>
</dbReference>
<feature type="transmembrane region" description="Helical" evidence="8">
    <location>
        <begin position="95"/>
        <end position="128"/>
    </location>
</feature>
<evidence type="ECO:0000256" key="1">
    <source>
        <dbReference type="ARBA" id="ARBA00004651"/>
    </source>
</evidence>
<dbReference type="Pfam" id="PF20154">
    <property type="entry name" value="LNT_N"/>
    <property type="match status" value="1"/>
</dbReference>
<name>G5J4I7_CROWT</name>
<dbReference type="CDD" id="cd07571">
    <property type="entry name" value="ALP_N-acyl_transferase"/>
    <property type="match status" value="1"/>
</dbReference>
<evidence type="ECO:0000256" key="4">
    <source>
        <dbReference type="ARBA" id="ARBA00022692"/>
    </source>
</evidence>